<name>A0A238KCJ9_9RHOB</name>
<keyword evidence="1" id="KW-1133">Transmembrane helix</keyword>
<sequence>MSFIEALTNSIIGLCVAVLLTLYALPFWGYEPTIVESFEITALFFVAGFIRNWIIRAVFHRYVNRGGQAK</sequence>
<protein>
    <submittedName>
        <fullName evidence="2">Uncharacterized protein</fullName>
    </submittedName>
</protein>
<feature type="transmembrane region" description="Helical" evidence="1">
    <location>
        <begin position="40"/>
        <end position="59"/>
    </location>
</feature>
<dbReference type="RefSeq" id="WP_097804548.1">
    <property type="nucleotide sequence ID" value="NZ_FXYH01000006.1"/>
</dbReference>
<gene>
    <name evidence="2" type="ORF">PEV8663_02046</name>
</gene>
<proteinExistence type="predicted"/>
<dbReference type="Proteomes" id="UP000220836">
    <property type="component" value="Unassembled WGS sequence"/>
</dbReference>
<evidence type="ECO:0000313" key="3">
    <source>
        <dbReference type="Proteomes" id="UP000220836"/>
    </source>
</evidence>
<accession>A0A238KCJ9</accession>
<keyword evidence="1" id="KW-0812">Transmembrane</keyword>
<dbReference type="Pfam" id="PF23858">
    <property type="entry name" value="DUF7220"/>
    <property type="match status" value="1"/>
</dbReference>
<dbReference type="EMBL" id="FXYH01000006">
    <property type="protein sequence ID" value="SMX40571.1"/>
    <property type="molecule type" value="Genomic_DNA"/>
</dbReference>
<keyword evidence="1" id="KW-0472">Membrane</keyword>
<keyword evidence="3" id="KW-1185">Reference proteome</keyword>
<dbReference type="InterPro" id="IPR055644">
    <property type="entry name" value="DUF7220"/>
</dbReference>
<evidence type="ECO:0000313" key="2">
    <source>
        <dbReference type="EMBL" id="SMX40571.1"/>
    </source>
</evidence>
<dbReference type="AlphaFoldDB" id="A0A238KCJ9"/>
<organism evidence="2 3">
    <name type="scientific">Pelagimonas varians</name>
    <dbReference type="NCBI Taxonomy" id="696760"/>
    <lineage>
        <taxon>Bacteria</taxon>
        <taxon>Pseudomonadati</taxon>
        <taxon>Pseudomonadota</taxon>
        <taxon>Alphaproteobacteria</taxon>
        <taxon>Rhodobacterales</taxon>
        <taxon>Roseobacteraceae</taxon>
        <taxon>Pelagimonas</taxon>
    </lineage>
</organism>
<reference evidence="2 3" key="1">
    <citation type="submission" date="2017-05" db="EMBL/GenBank/DDBJ databases">
        <authorList>
            <person name="Song R."/>
            <person name="Chenine A.L."/>
            <person name="Ruprecht R.M."/>
        </authorList>
    </citation>
    <scope>NUCLEOTIDE SEQUENCE [LARGE SCALE GENOMIC DNA]</scope>
    <source>
        <strain evidence="2 3">CECT 8663</strain>
    </source>
</reference>
<evidence type="ECO:0000256" key="1">
    <source>
        <dbReference type="SAM" id="Phobius"/>
    </source>
</evidence>
<feature type="transmembrane region" description="Helical" evidence="1">
    <location>
        <begin position="7"/>
        <end position="28"/>
    </location>
</feature>